<comment type="caution">
    <text evidence="4">The sequence shown here is derived from an EMBL/GenBank/DDBJ whole genome shotgun (WGS) entry which is preliminary data.</text>
</comment>
<dbReference type="EMBL" id="JJPZ01000135">
    <property type="protein sequence ID" value="KKH07814.1"/>
    <property type="molecule type" value="Genomic_DNA"/>
</dbReference>
<name>A0A0F8K928_METMZ</name>
<keyword evidence="1" id="KW-1133">Transmembrane helix</keyword>
<gene>
    <name evidence="3" type="ORF">DU46_13985</name>
    <name evidence="5" type="ORF">DU51_02650</name>
    <name evidence="4" type="ORF">DU61_03870</name>
    <name evidence="6" type="ORF">DU62_03095</name>
</gene>
<dbReference type="RefSeq" id="WP_048041091.1">
    <property type="nucleotide sequence ID" value="NZ_JJPN01000009.1"/>
</dbReference>
<dbReference type="InterPro" id="IPR017474">
    <property type="entry name" value="PEF_CTERM_C"/>
</dbReference>
<sequence>MKYKICLGVVLVLIFMANTASAEIFFSNAQMSSLPNPSVEGQPITLTIKINVYDDQTGEVFPSTGGRVYFTDSSGAHVIKSADVYNGIASTTVYDEYRLSELIIGANTIIADYEWADDNVYIHGDIASVNQEILPFVKSCQVTASPNPIEEQPVTFTAKFDYEEGEIVNEPWINVYFYDDLGNYYGDTYVENGIASITVPSLSSGTHHITAHYEVPVGWRYSVGDSTIDLQVDSTTKVPEFPSIVVPIVAILGFIAVFSRKKE</sequence>
<dbReference type="EMBL" id="JJPN01000009">
    <property type="protein sequence ID" value="KKG75432.1"/>
    <property type="molecule type" value="Genomic_DNA"/>
</dbReference>
<feature type="domain" description="PEF-CTERM protein sorting" evidence="2">
    <location>
        <begin position="238"/>
        <end position="262"/>
    </location>
</feature>
<dbReference type="Gene3D" id="2.60.40.10">
    <property type="entry name" value="Immunoglobulins"/>
    <property type="match status" value="1"/>
</dbReference>
<evidence type="ECO:0000313" key="3">
    <source>
        <dbReference type="EMBL" id="KKG75432.1"/>
    </source>
</evidence>
<dbReference type="AlphaFoldDB" id="A0A0F8K928"/>
<feature type="transmembrane region" description="Helical" evidence="1">
    <location>
        <begin position="241"/>
        <end position="259"/>
    </location>
</feature>
<evidence type="ECO:0000313" key="5">
    <source>
        <dbReference type="EMBL" id="KKH06674.1"/>
    </source>
</evidence>
<protein>
    <recommendedName>
        <fullName evidence="2">PEF-CTERM protein sorting domain-containing protein</fullName>
    </recommendedName>
</protein>
<evidence type="ECO:0000313" key="6">
    <source>
        <dbReference type="EMBL" id="KKH07814.1"/>
    </source>
</evidence>
<dbReference type="EMBL" id="JJPY01000099">
    <property type="protein sequence ID" value="KKH06674.1"/>
    <property type="molecule type" value="Genomic_DNA"/>
</dbReference>
<evidence type="ECO:0000313" key="8">
    <source>
        <dbReference type="Proteomes" id="UP000034074"/>
    </source>
</evidence>
<dbReference type="Proteomes" id="UP000034820">
    <property type="component" value="Unassembled WGS sequence"/>
</dbReference>
<evidence type="ECO:0000313" key="9">
    <source>
        <dbReference type="Proteomes" id="UP000034820"/>
    </source>
</evidence>
<dbReference type="Proteomes" id="UP000034944">
    <property type="component" value="Unassembled WGS sequence"/>
</dbReference>
<dbReference type="EMBL" id="JJPQ01000181">
    <property type="protein sequence ID" value="KKG77440.1"/>
    <property type="molecule type" value="Genomic_DNA"/>
</dbReference>
<dbReference type="PATRIC" id="fig|2209.71.peg.3075"/>
<evidence type="ECO:0000256" key="1">
    <source>
        <dbReference type="SAM" id="Phobius"/>
    </source>
</evidence>
<evidence type="ECO:0000313" key="4">
    <source>
        <dbReference type="EMBL" id="KKG77440.1"/>
    </source>
</evidence>
<evidence type="ECO:0000313" key="10">
    <source>
        <dbReference type="Proteomes" id="UP000034944"/>
    </source>
</evidence>
<dbReference type="NCBIfam" id="TIGR03024">
    <property type="entry name" value="arch_PEF_CTERM"/>
    <property type="match status" value="1"/>
</dbReference>
<dbReference type="Proteomes" id="UP000033889">
    <property type="component" value="Unassembled WGS sequence"/>
</dbReference>
<dbReference type="InterPro" id="IPR013783">
    <property type="entry name" value="Ig-like_fold"/>
</dbReference>
<keyword evidence="1" id="KW-0812">Transmembrane</keyword>
<organism evidence="4 7">
    <name type="scientific">Methanosarcina mazei</name>
    <name type="common">Methanosarcina frisia</name>
    <dbReference type="NCBI Taxonomy" id="2209"/>
    <lineage>
        <taxon>Archaea</taxon>
        <taxon>Methanobacteriati</taxon>
        <taxon>Methanobacteriota</taxon>
        <taxon>Stenosarchaea group</taxon>
        <taxon>Methanomicrobia</taxon>
        <taxon>Methanosarcinales</taxon>
        <taxon>Methanosarcinaceae</taxon>
        <taxon>Methanosarcina</taxon>
    </lineage>
</organism>
<proteinExistence type="predicted"/>
<accession>A0A0F8K928</accession>
<reference evidence="7 8" key="1">
    <citation type="journal article" date="2015" name="ISME J.">
        <title>Genomic and phenotypic differentiation among Methanosarcina mazei populations from Columbia River sediment.</title>
        <authorList>
            <person name="Youngblut N.D."/>
            <person name="Wirth J.S."/>
            <person name="Henriksen J.R."/>
            <person name="Smith M."/>
            <person name="Simon H."/>
            <person name="Metcalf W.W."/>
            <person name="Whitaker R.J."/>
        </authorList>
    </citation>
    <scope>NUCLEOTIDE SEQUENCE [LARGE SCALE GENOMIC DNA]</scope>
    <source>
        <strain evidence="3 8">3.H.A.1A.2</strain>
        <strain evidence="4 7">3.H.A.2.5</strain>
        <strain evidence="5 9">3.H.T.1A.1</strain>
        <strain evidence="6 10">3.H.T.1A.2</strain>
    </source>
</reference>
<dbReference type="Proteomes" id="UP000034074">
    <property type="component" value="Unassembled WGS sequence"/>
</dbReference>
<evidence type="ECO:0000313" key="7">
    <source>
        <dbReference type="Proteomes" id="UP000033889"/>
    </source>
</evidence>
<keyword evidence="1" id="KW-0472">Membrane</keyword>
<evidence type="ECO:0000259" key="2">
    <source>
        <dbReference type="Pfam" id="PF26596"/>
    </source>
</evidence>
<dbReference type="Pfam" id="PF26596">
    <property type="entry name" value="PEF-CTERM_ARCH"/>
    <property type="match status" value="1"/>
</dbReference>